<gene>
    <name evidence="7" type="ORF">CVV68_12000</name>
</gene>
<dbReference type="InterPro" id="IPR051798">
    <property type="entry name" value="Class-II_PLP-Dep_Aminotrans"/>
</dbReference>
<dbReference type="Proteomes" id="UP000247832">
    <property type="component" value="Unassembled WGS sequence"/>
</dbReference>
<comment type="cofactor">
    <cofactor evidence="1">
        <name>pyridoxal 5'-phosphate</name>
        <dbReference type="ChEBI" id="CHEBI:597326"/>
    </cofactor>
</comment>
<evidence type="ECO:0000256" key="2">
    <source>
        <dbReference type="ARBA" id="ARBA00012224"/>
    </source>
</evidence>
<organism evidence="7 8">
    <name type="scientific">Arthrobacter livingstonensis</name>
    <dbReference type="NCBI Taxonomy" id="670078"/>
    <lineage>
        <taxon>Bacteria</taxon>
        <taxon>Bacillati</taxon>
        <taxon>Actinomycetota</taxon>
        <taxon>Actinomycetes</taxon>
        <taxon>Micrococcales</taxon>
        <taxon>Micrococcaceae</taxon>
        <taxon>Arthrobacter</taxon>
    </lineage>
</organism>
<dbReference type="InterPro" id="IPR015424">
    <property type="entry name" value="PyrdxlP-dep_Trfase"/>
</dbReference>
<dbReference type="GO" id="GO:0047804">
    <property type="term" value="F:cysteine-S-conjugate beta-lyase activity"/>
    <property type="evidence" value="ECO:0007669"/>
    <property type="project" value="UniProtKB-EC"/>
</dbReference>
<keyword evidence="7" id="KW-0032">Aminotransferase</keyword>
<dbReference type="GO" id="GO:0008483">
    <property type="term" value="F:transaminase activity"/>
    <property type="evidence" value="ECO:0007669"/>
    <property type="project" value="UniProtKB-KW"/>
</dbReference>
<protein>
    <recommendedName>
        <fullName evidence="2">cysteine-S-conjugate beta-lyase</fullName>
        <ecNumber evidence="2">4.4.1.13</ecNumber>
    </recommendedName>
</protein>
<evidence type="ECO:0000313" key="8">
    <source>
        <dbReference type="Proteomes" id="UP000247832"/>
    </source>
</evidence>
<comment type="caution">
    <text evidence="7">The sequence shown here is derived from an EMBL/GenBank/DDBJ whole genome shotgun (WGS) entry which is preliminary data.</text>
</comment>
<dbReference type="InterPro" id="IPR015421">
    <property type="entry name" value="PyrdxlP-dep_Trfase_major"/>
</dbReference>
<evidence type="ECO:0000256" key="4">
    <source>
        <dbReference type="ARBA" id="ARBA00023239"/>
    </source>
</evidence>
<sequence length="392" mass="41537">MLETPAQAAVAARFDAITAEQLRDVGSLKWTGFAQLLPAWVAEMDFGLAPPIAKAVQNAVAQGLTGYLPAGLVDAMGAACSDFLLTRHGWDVPADWIRPASDVLTALESTIKYFSAPGARIVVPTPAYMPFLKLPKIHGRQLVEVPLLRTDSSWEMDYAALDAALAGGGMLVLCNPHNPLGKVYSRDELLRISKIVAARGARVFSDEIHAPLVYDGGTHVPYASVGSAAAGHTVTGTSASKAWNLAGLKAAQMIFSNAADREKWAEVGEFAEHGASTLGVVANIAAYRDGGPWRSDVLGYLDGNRQLLGELLGEHLPGAGWLRPAGTYLAFLDCSQLGIAGSSADFFREDAGVVLVNGAECGVAGRGWVRLNFAVPRPILRRIVEQMGAALH</sequence>
<dbReference type="InterPro" id="IPR015422">
    <property type="entry name" value="PyrdxlP-dep_Trfase_small"/>
</dbReference>
<keyword evidence="4" id="KW-0456">Lyase</keyword>
<dbReference type="EMBL" id="QJVD01000012">
    <property type="protein sequence ID" value="PYI66817.1"/>
    <property type="molecule type" value="Genomic_DNA"/>
</dbReference>
<dbReference type="RefSeq" id="WP_110501248.1">
    <property type="nucleotide sequence ID" value="NZ_QJVD01000012.1"/>
</dbReference>
<dbReference type="AlphaFoldDB" id="A0A2V5LU43"/>
<proteinExistence type="inferred from homology"/>
<dbReference type="InterPro" id="IPR004839">
    <property type="entry name" value="Aminotransferase_I/II_large"/>
</dbReference>
<keyword evidence="3" id="KW-0663">Pyridoxal phosphate</keyword>
<accession>A0A2V5LU43</accession>
<dbReference type="OrthoDB" id="3224382at2"/>
<dbReference type="Gene3D" id="3.90.1150.10">
    <property type="entry name" value="Aspartate Aminotransferase, domain 1"/>
    <property type="match status" value="1"/>
</dbReference>
<reference evidence="7 8" key="1">
    <citation type="submission" date="2018-05" db="EMBL/GenBank/DDBJ databases">
        <title>Genetic diversity of glacier-inhabiting Cryobacterium bacteria in China and description of Cryobacterium mengkeensis sp. nov. and Arthrobacter glacialis sp. nov.</title>
        <authorList>
            <person name="Liu Q."/>
            <person name="Xin Y.-H."/>
        </authorList>
    </citation>
    <scope>NUCLEOTIDE SEQUENCE [LARGE SCALE GENOMIC DNA]</scope>
    <source>
        <strain evidence="7 8">LI2</strain>
    </source>
</reference>
<evidence type="ECO:0000256" key="3">
    <source>
        <dbReference type="ARBA" id="ARBA00022898"/>
    </source>
</evidence>
<name>A0A2V5LU43_9MICC</name>
<keyword evidence="7" id="KW-0808">Transferase</keyword>
<dbReference type="Pfam" id="PF00155">
    <property type="entry name" value="Aminotran_1_2"/>
    <property type="match status" value="1"/>
</dbReference>
<evidence type="ECO:0000259" key="6">
    <source>
        <dbReference type="Pfam" id="PF00155"/>
    </source>
</evidence>
<dbReference type="GO" id="GO:0030170">
    <property type="term" value="F:pyridoxal phosphate binding"/>
    <property type="evidence" value="ECO:0007669"/>
    <property type="project" value="InterPro"/>
</dbReference>
<keyword evidence="8" id="KW-1185">Reference proteome</keyword>
<dbReference type="Gene3D" id="3.40.640.10">
    <property type="entry name" value="Type I PLP-dependent aspartate aminotransferase-like (Major domain)"/>
    <property type="match status" value="1"/>
</dbReference>
<evidence type="ECO:0000256" key="1">
    <source>
        <dbReference type="ARBA" id="ARBA00001933"/>
    </source>
</evidence>
<dbReference type="EC" id="4.4.1.13" evidence="2"/>
<dbReference type="PANTHER" id="PTHR43525">
    <property type="entry name" value="PROTEIN MALY"/>
    <property type="match status" value="1"/>
</dbReference>
<dbReference type="CDD" id="cd00609">
    <property type="entry name" value="AAT_like"/>
    <property type="match status" value="1"/>
</dbReference>
<evidence type="ECO:0000313" key="7">
    <source>
        <dbReference type="EMBL" id="PYI66817.1"/>
    </source>
</evidence>
<dbReference type="SUPFAM" id="SSF53383">
    <property type="entry name" value="PLP-dependent transferases"/>
    <property type="match status" value="1"/>
</dbReference>
<feature type="domain" description="Aminotransferase class I/classII large" evidence="6">
    <location>
        <begin position="45"/>
        <end position="385"/>
    </location>
</feature>
<dbReference type="PANTHER" id="PTHR43525:SF2">
    <property type="entry name" value="CYSTATHIONINE BETA-LYASE-RELATED"/>
    <property type="match status" value="1"/>
</dbReference>
<evidence type="ECO:0000256" key="5">
    <source>
        <dbReference type="ARBA" id="ARBA00037974"/>
    </source>
</evidence>
<comment type="similarity">
    <text evidence="5">Belongs to the class-II pyridoxal-phosphate-dependent aminotransferase family. MalY/PatB cystathionine beta-lyase subfamily.</text>
</comment>